<organism evidence="3 4">
    <name type="scientific">Amphritea atlantica</name>
    <dbReference type="NCBI Taxonomy" id="355243"/>
    <lineage>
        <taxon>Bacteria</taxon>
        <taxon>Pseudomonadati</taxon>
        <taxon>Pseudomonadota</taxon>
        <taxon>Gammaproteobacteria</taxon>
        <taxon>Oceanospirillales</taxon>
        <taxon>Oceanospirillaceae</taxon>
        <taxon>Amphritea</taxon>
    </lineage>
</organism>
<dbReference type="EMBL" id="FOGB01000001">
    <property type="protein sequence ID" value="SEQ02058.1"/>
    <property type="molecule type" value="Genomic_DNA"/>
</dbReference>
<protein>
    <submittedName>
        <fullName evidence="3">Putative tricarboxylic transport membrane protein</fullName>
    </submittedName>
</protein>
<dbReference type="InterPro" id="IPR042100">
    <property type="entry name" value="Bug_dom1"/>
</dbReference>
<sequence length="327" mass="34778">MFCKTVNKKTLIAAMLTGCLTAGASLHVAAVESIHFLIPGGAGGGWDGTARGTGEALSKAGLVDSISYENMSGGGGGKAIAHLIETADQNHDTLMVNSTPIVIRSLSKVFPQSFRDLTPVAATIGDFGAFVVKNDSKYKSFKDVVAEFSENPRAIKIGGGSARGSMDHLVAAMAFKAAGGDARQVRYVAYDAGGKAMAGLLSGETSILSTGFSEALALAESGEVRILVMTGDERNAAAPDVPTLKELGYDATFVNWRGFFAAPGISDTEKAEFVDTLKKMYQTPEWETVRARNGWVEIFKPDDQFIAFLEQQEKEVGDLMRELGFLK</sequence>
<feature type="signal peptide" evidence="2">
    <location>
        <begin position="1"/>
        <end position="24"/>
    </location>
</feature>
<dbReference type="CDD" id="cd07012">
    <property type="entry name" value="PBP2_Bug_TTT"/>
    <property type="match status" value="1"/>
</dbReference>
<evidence type="ECO:0000313" key="3">
    <source>
        <dbReference type="EMBL" id="SEQ02058.1"/>
    </source>
</evidence>
<dbReference type="RefSeq" id="WP_091352358.1">
    <property type="nucleotide sequence ID" value="NZ_AP025284.1"/>
</dbReference>
<name>A0A1H9CN70_9GAMM</name>
<evidence type="ECO:0000256" key="2">
    <source>
        <dbReference type="SAM" id="SignalP"/>
    </source>
</evidence>
<comment type="similarity">
    <text evidence="1">Belongs to the UPF0065 (bug) family.</text>
</comment>
<accession>A0A1H9CN70</accession>
<dbReference type="InterPro" id="IPR005064">
    <property type="entry name" value="BUG"/>
</dbReference>
<dbReference type="AlphaFoldDB" id="A0A1H9CN70"/>
<evidence type="ECO:0000256" key="1">
    <source>
        <dbReference type="ARBA" id="ARBA00006987"/>
    </source>
</evidence>
<dbReference type="Pfam" id="PF03401">
    <property type="entry name" value="TctC"/>
    <property type="match status" value="1"/>
</dbReference>
<feature type="chain" id="PRO_5011646108" evidence="2">
    <location>
        <begin position="25"/>
        <end position="327"/>
    </location>
</feature>
<dbReference type="SUPFAM" id="SSF53850">
    <property type="entry name" value="Periplasmic binding protein-like II"/>
    <property type="match status" value="1"/>
</dbReference>
<dbReference type="STRING" id="355243.SAMN03080615_00045"/>
<dbReference type="Gene3D" id="3.40.190.150">
    <property type="entry name" value="Bordetella uptake gene, domain 1"/>
    <property type="match status" value="1"/>
</dbReference>
<dbReference type="Proteomes" id="UP000198749">
    <property type="component" value="Unassembled WGS sequence"/>
</dbReference>
<dbReference type="Gene3D" id="3.40.190.10">
    <property type="entry name" value="Periplasmic binding protein-like II"/>
    <property type="match status" value="1"/>
</dbReference>
<dbReference type="PANTHER" id="PTHR42928">
    <property type="entry name" value="TRICARBOXYLATE-BINDING PROTEIN"/>
    <property type="match status" value="1"/>
</dbReference>
<keyword evidence="2" id="KW-0732">Signal</keyword>
<reference evidence="4" key="1">
    <citation type="submission" date="2016-10" db="EMBL/GenBank/DDBJ databases">
        <authorList>
            <person name="Varghese N."/>
            <person name="Submissions S."/>
        </authorList>
    </citation>
    <scope>NUCLEOTIDE SEQUENCE [LARGE SCALE GENOMIC DNA]</scope>
    <source>
        <strain evidence="4">DSM 18887</strain>
    </source>
</reference>
<dbReference type="PIRSF" id="PIRSF017082">
    <property type="entry name" value="YflP"/>
    <property type="match status" value="1"/>
</dbReference>
<evidence type="ECO:0000313" key="4">
    <source>
        <dbReference type="Proteomes" id="UP000198749"/>
    </source>
</evidence>
<dbReference type="OrthoDB" id="9780943at2"/>
<proteinExistence type="inferred from homology"/>
<gene>
    <name evidence="3" type="ORF">SAMN03080615_00045</name>
</gene>
<dbReference type="PANTHER" id="PTHR42928:SF3">
    <property type="entry name" value="UPF0065 PROTEIN YFLP"/>
    <property type="match status" value="1"/>
</dbReference>
<keyword evidence="4" id="KW-1185">Reference proteome</keyword>